<feature type="region of interest" description="Disordered" evidence="1">
    <location>
        <begin position="1"/>
        <end position="46"/>
    </location>
</feature>
<sequence>MARLLSLSTLHSSLTVSSPPPHPAAPLKQLHPLPPDSQPSVPEIQP</sequence>
<keyword evidence="3" id="KW-1185">Reference proteome</keyword>
<comment type="caution">
    <text evidence="2">The sequence shown here is derived from an EMBL/GenBank/DDBJ whole genome shotgun (WGS) entry which is preliminary data.</text>
</comment>
<evidence type="ECO:0000313" key="3">
    <source>
        <dbReference type="Proteomes" id="UP000265520"/>
    </source>
</evidence>
<evidence type="ECO:0000256" key="1">
    <source>
        <dbReference type="SAM" id="MobiDB-lite"/>
    </source>
</evidence>
<dbReference type="EMBL" id="LXQA010075380">
    <property type="protein sequence ID" value="MCI10209.1"/>
    <property type="molecule type" value="Genomic_DNA"/>
</dbReference>
<feature type="compositionally biased region" description="Low complexity" evidence="1">
    <location>
        <begin position="1"/>
        <end position="17"/>
    </location>
</feature>
<accession>A0A392PFE5</accession>
<dbReference type="Proteomes" id="UP000265520">
    <property type="component" value="Unassembled WGS sequence"/>
</dbReference>
<organism evidence="2 3">
    <name type="scientific">Trifolium medium</name>
    <dbReference type="NCBI Taxonomy" id="97028"/>
    <lineage>
        <taxon>Eukaryota</taxon>
        <taxon>Viridiplantae</taxon>
        <taxon>Streptophyta</taxon>
        <taxon>Embryophyta</taxon>
        <taxon>Tracheophyta</taxon>
        <taxon>Spermatophyta</taxon>
        <taxon>Magnoliopsida</taxon>
        <taxon>eudicotyledons</taxon>
        <taxon>Gunneridae</taxon>
        <taxon>Pentapetalae</taxon>
        <taxon>rosids</taxon>
        <taxon>fabids</taxon>
        <taxon>Fabales</taxon>
        <taxon>Fabaceae</taxon>
        <taxon>Papilionoideae</taxon>
        <taxon>50 kb inversion clade</taxon>
        <taxon>NPAAA clade</taxon>
        <taxon>Hologalegina</taxon>
        <taxon>IRL clade</taxon>
        <taxon>Trifolieae</taxon>
        <taxon>Trifolium</taxon>
    </lineage>
</organism>
<reference evidence="2 3" key="1">
    <citation type="journal article" date="2018" name="Front. Plant Sci.">
        <title>Red Clover (Trifolium pratense) and Zigzag Clover (T. medium) - A Picture of Genomic Similarities and Differences.</title>
        <authorList>
            <person name="Dluhosova J."/>
            <person name="Istvanek J."/>
            <person name="Nedelnik J."/>
            <person name="Repkova J."/>
        </authorList>
    </citation>
    <scope>NUCLEOTIDE SEQUENCE [LARGE SCALE GENOMIC DNA]</scope>
    <source>
        <strain evidence="3">cv. 10/8</strain>
        <tissue evidence="2">Leaf</tissue>
    </source>
</reference>
<evidence type="ECO:0000313" key="2">
    <source>
        <dbReference type="EMBL" id="MCI10209.1"/>
    </source>
</evidence>
<name>A0A392PFE5_9FABA</name>
<dbReference type="AlphaFoldDB" id="A0A392PFE5"/>
<protein>
    <submittedName>
        <fullName evidence="2">Uncharacterized protein</fullName>
    </submittedName>
</protein>
<proteinExistence type="predicted"/>
<feature type="non-terminal residue" evidence="2">
    <location>
        <position position="46"/>
    </location>
</feature>